<dbReference type="InParanoid" id="A0A2V0NYT1"/>
<evidence type="ECO:0000313" key="1">
    <source>
        <dbReference type="EMBL" id="GBF92798.1"/>
    </source>
</evidence>
<proteinExistence type="predicted"/>
<protein>
    <submittedName>
        <fullName evidence="1">Uncharacterized protein</fullName>
    </submittedName>
</protein>
<dbReference type="EMBL" id="BDRX01000035">
    <property type="protein sequence ID" value="GBF92798.1"/>
    <property type="molecule type" value="Genomic_DNA"/>
</dbReference>
<accession>A0A2V0NYT1</accession>
<evidence type="ECO:0000313" key="2">
    <source>
        <dbReference type="Proteomes" id="UP000247498"/>
    </source>
</evidence>
<dbReference type="OrthoDB" id="533074at2759"/>
<name>A0A2V0NYT1_9CHLO</name>
<sequence length="109" mass="11878">MGAGGSKHRVSAEEEARIMRKCNARRSAMLLCRAANPENPQQACERLEAALAMCFAGEVPALKAASAQHERCFTSLMNTGGYQRRRHCDPELGELKAGLTRAGLFPFKA</sequence>
<dbReference type="Proteomes" id="UP000247498">
    <property type="component" value="Unassembled WGS sequence"/>
</dbReference>
<dbReference type="AlphaFoldDB" id="A0A2V0NYT1"/>
<keyword evidence="2" id="KW-1185">Reference proteome</keyword>
<comment type="caution">
    <text evidence="1">The sequence shown here is derived from an EMBL/GenBank/DDBJ whole genome shotgun (WGS) entry which is preliminary data.</text>
</comment>
<reference evidence="1 2" key="1">
    <citation type="journal article" date="2018" name="Sci. Rep.">
        <title>Raphidocelis subcapitata (=Pseudokirchneriella subcapitata) provides an insight into genome evolution and environmental adaptations in the Sphaeropleales.</title>
        <authorList>
            <person name="Suzuki S."/>
            <person name="Yamaguchi H."/>
            <person name="Nakajima N."/>
            <person name="Kawachi M."/>
        </authorList>
    </citation>
    <scope>NUCLEOTIDE SEQUENCE [LARGE SCALE GENOMIC DNA]</scope>
    <source>
        <strain evidence="1 2">NIES-35</strain>
    </source>
</reference>
<gene>
    <name evidence="1" type="ORF">Rsub_05417</name>
</gene>
<organism evidence="1 2">
    <name type="scientific">Raphidocelis subcapitata</name>
    <dbReference type="NCBI Taxonomy" id="307507"/>
    <lineage>
        <taxon>Eukaryota</taxon>
        <taxon>Viridiplantae</taxon>
        <taxon>Chlorophyta</taxon>
        <taxon>core chlorophytes</taxon>
        <taxon>Chlorophyceae</taxon>
        <taxon>CS clade</taxon>
        <taxon>Sphaeropleales</taxon>
        <taxon>Selenastraceae</taxon>
        <taxon>Raphidocelis</taxon>
    </lineage>
</organism>